<sequence>MNIANKLTLLRILLVPFFVVFVLAEARGLKLLGSLIFVGAALTDMLDGHLARSRNLVTTFGKFLDPLADKILTSAAMILLVELGVIRGWLVIIVIFREFAITGLRVVAASEQITIAAGTLGKIKTIFQLVSLTIILFALPLSIAWMLSLGKILFYISVFFTVLSGIEYIAKNIKVFDLSNI</sequence>
<keyword evidence="11" id="KW-0443">Lipid metabolism</keyword>
<dbReference type="Proteomes" id="UP000377798">
    <property type="component" value="Unassembled WGS sequence"/>
</dbReference>
<dbReference type="PANTHER" id="PTHR14269">
    <property type="entry name" value="CDP-DIACYLGLYCEROL--GLYCEROL-3-PHOSPHATE 3-PHOSPHATIDYLTRANSFERASE-RELATED"/>
    <property type="match status" value="1"/>
</dbReference>
<evidence type="ECO:0000313" key="19">
    <source>
        <dbReference type="EMBL" id="VFB16373.1"/>
    </source>
</evidence>
<name>A0A8H2M5N4_9FIRM</name>
<evidence type="ECO:0000256" key="11">
    <source>
        <dbReference type="ARBA" id="ARBA00023098"/>
    </source>
</evidence>
<proteinExistence type="inferred from homology"/>
<accession>A0A8H2M5N4</accession>
<dbReference type="NCBIfam" id="TIGR00560">
    <property type="entry name" value="pgsA"/>
    <property type="match status" value="1"/>
</dbReference>
<evidence type="ECO:0000256" key="3">
    <source>
        <dbReference type="ARBA" id="ARBA00005042"/>
    </source>
</evidence>
<evidence type="ECO:0000256" key="7">
    <source>
        <dbReference type="ARBA" id="ARBA00022516"/>
    </source>
</evidence>
<feature type="transmembrane region" description="Helical" evidence="18">
    <location>
        <begin position="71"/>
        <end position="96"/>
    </location>
</feature>
<dbReference type="PROSITE" id="PS00379">
    <property type="entry name" value="CDP_ALCOHOL_P_TRANSF"/>
    <property type="match status" value="1"/>
</dbReference>
<keyword evidence="8 17" id="KW-0808">Transferase</keyword>
<dbReference type="AlphaFoldDB" id="A0A8H2M5N4"/>
<evidence type="ECO:0000256" key="1">
    <source>
        <dbReference type="ARBA" id="ARBA00003973"/>
    </source>
</evidence>
<dbReference type="InterPro" id="IPR043130">
    <property type="entry name" value="CDP-OH_PTrfase_TM_dom"/>
</dbReference>
<evidence type="ECO:0000256" key="15">
    <source>
        <dbReference type="ARBA" id="ARBA00048586"/>
    </source>
</evidence>
<protein>
    <recommendedName>
        <fullName evidence="6 16">CDP-diacylglycerol--glycerol-3-phosphate 3-phosphatidyltransferase</fullName>
        <ecNumber evidence="5 16">2.7.8.5</ecNumber>
    </recommendedName>
</protein>
<comment type="function">
    <text evidence="1">This protein catalyzes the committed step to the synthesis of the acidic phospholipids.</text>
</comment>
<keyword evidence="12 18" id="KW-0472">Membrane</keyword>
<dbReference type="Pfam" id="PF01066">
    <property type="entry name" value="CDP-OH_P_transf"/>
    <property type="match status" value="1"/>
</dbReference>
<dbReference type="InterPro" id="IPR050324">
    <property type="entry name" value="CDP-alcohol_PTase-I"/>
</dbReference>
<keyword evidence="13" id="KW-0594">Phospholipid biosynthesis</keyword>
<feature type="transmembrane region" description="Helical" evidence="18">
    <location>
        <begin position="152"/>
        <end position="170"/>
    </location>
</feature>
<evidence type="ECO:0000256" key="4">
    <source>
        <dbReference type="ARBA" id="ARBA00010441"/>
    </source>
</evidence>
<evidence type="ECO:0000256" key="6">
    <source>
        <dbReference type="ARBA" id="ARBA00014944"/>
    </source>
</evidence>
<evidence type="ECO:0000256" key="18">
    <source>
        <dbReference type="SAM" id="Phobius"/>
    </source>
</evidence>
<comment type="catalytic activity">
    <reaction evidence="15">
        <text>a CDP-1,2-diacyl-sn-glycerol + sn-glycerol 3-phosphate = a 1,2-diacyl-sn-glycero-3-phospho-(1'-sn-glycero-3'-phosphate) + CMP + H(+)</text>
        <dbReference type="Rhea" id="RHEA:12593"/>
        <dbReference type="ChEBI" id="CHEBI:15378"/>
        <dbReference type="ChEBI" id="CHEBI:57597"/>
        <dbReference type="ChEBI" id="CHEBI:58332"/>
        <dbReference type="ChEBI" id="CHEBI:60110"/>
        <dbReference type="ChEBI" id="CHEBI:60377"/>
        <dbReference type="EC" id="2.7.8.5"/>
    </reaction>
</comment>
<organism evidence="19 20">
    <name type="scientific">Urinicoccus massiliensis</name>
    <dbReference type="NCBI Taxonomy" id="1723382"/>
    <lineage>
        <taxon>Bacteria</taxon>
        <taxon>Bacillati</taxon>
        <taxon>Bacillota</taxon>
        <taxon>Tissierellia</taxon>
        <taxon>Tissierellales</taxon>
        <taxon>Peptoniphilaceae</taxon>
        <taxon>Urinicoccus</taxon>
    </lineage>
</organism>
<comment type="pathway">
    <text evidence="3">Phospholipid metabolism; phosphatidylglycerol biosynthesis; phosphatidylglycerol from CDP-diacylglycerol: step 1/2.</text>
</comment>
<evidence type="ECO:0000256" key="13">
    <source>
        <dbReference type="ARBA" id="ARBA00023209"/>
    </source>
</evidence>
<keyword evidence="10 18" id="KW-1133">Transmembrane helix</keyword>
<dbReference type="EC" id="2.7.8.5" evidence="5 16"/>
<keyword evidence="14" id="KW-1208">Phospholipid metabolism</keyword>
<gene>
    <name evidence="19" type="primary">pgsA</name>
    <name evidence="19" type="ORF">NCTC13150_00895</name>
</gene>
<evidence type="ECO:0000256" key="14">
    <source>
        <dbReference type="ARBA" id="ARBA00023264"/>
    </source>
</evidence>
<evidence type="ECO:0000313" key="20">
    <source>
        <dbReference type="Proteomes" id="UP000377798"/>
    </source>
</evidence>
<evidence type="ECO:0000256" key="5">
    <source>
        <dbReference type="ARBA" id="ARBA00013170"/>
    </source>
</evidence>
<evidence type="ECO:0000256" key="16">
    <source>
        <dbReference type="NCBIfam" id="TIGR00560"/>
    </source>
</evidence>
<dbReference type="Gene3D" id="1.20.120.1760">
    <property type="match status" value="1"/>
</dbReference>
<dbReference type="UniPathway" id="UPA00084">
    <property type="reaction ID" value="UER00503"/>
</dbReference>
<keyword evidence="20" id="KW-1185">Reference proteome</keyword>
<evidence type="ECO:0000256" key="8">
    <source>
        <dbReference type="ARBA" id="ARBA00022679"/>
    </source>
</evidence>
<dbReference type="GO" id="GO:0006655">
    <property type="term" value="P:phosphatidylglycerol biosynthetic process"/>
    <property type="evidence" value="ECO:0007669"/>
    <property type="project" value="UniProtKB-UniPathway"/>
</dbReference>
<dbReference type="RefSeq" id="WP_034438532.1">
    <property type="nucleotide sequence ID" value="NZ_CAACYI010000001.1"/>
</dbReference>
<feature type="transmembrane region" description="Helical" evidence="18">
    <location>
        <begin position="6"/>
        <end position="24"/>
    </location>
</feature>
<comment type="similarity">
    <text evidence="4 17">Belongs to the CDP-alcohol phosphatidyltransferase class-I family.</text>
</comment>
<dbReference type="InterPro" id="IPR000462">
    <property type="entry name" value="CDP-OH_P_trans"/>
</dbReference>
<dbReference type="GO" id="GO:0008444">
    <property type="term" value="F:CDP-diacylglycerol-glycerol-3-phosphate 3-phosphatidyltransferase activity"/>
    <property type="evidence" value="ECO:0007669"/>
    <property type="project" value="UniProtKB-UniRule"/>
</dbReference>
<dbReference type="InterPro" id="IPR048254">
    <property type="entry name" value="CDP_ALCOHOL_P_TRANSF_CS"/>
</dbReference>
<evidence type="ECO:0000256" key="2">
    <source>
        <dbReference type="ARBA" id="ARBA00004141"/>
    </source>
</evidence>
<reference evidence="19 20" key="1">
    <citation type="submission" date="2019-02" db="EMBL/GenBank/DDBJ databases">
        <authorList>
            <consortium name="Pathogen Informatics"/>
        </authorList>
    </citation>
    <scope>NUCLEOTIDE SEQUENCE [LARGE SCALE GENOMIC DNA]</scope>
    <source>
        <strain evidence="19 20">3012STDY7089603</strain>
    </source>
</reference>
<feature type="transmembrane region" description="Helical" evidence="18">
    <location>
        <begin position="126"/>
        <end position="146"/>
    </location>
</feature>
<evidence type="ECO:0000256" key="9">
    <source>
        <dbReference type="ARBA" id="ARBA00022692"/>
    </source>
</evidence>
<keyword evidence="9 18" id="KW-0812">Transmembrane</keyword>
<dbReference type="GO" id="GO:0016020">
    <property type="term" value="C:membrane"/>
    <property type="evidence" value="ECO:0007669"/>
    <property type="project" value="UniProtKB-SubCell"/>
</dbReference>
<dbReference type="PIRSF" id="PIRSF000847">
    <property type="entry name" value="Phos_ph_gly_syn"/>
    <property type="match status" value="1"/>
</dbReference>
<dbReference type="PANTHER" id="PTHR14269:SF62">
    <property type="entry name" value="CDP-DIACYLGLYCEROL--GLYCEROL-3-PHOSPHATE 3-PHOSPHATIDYLTRANSFERASE 1, CHLOROPLASTIC"/>
    <property type="match status" value="1"/>
</dbReference>
<keyword evidence="7" id="KW-0444">Lipid biosynthesis</keyword>
<evidence type="ECO:0000256" key="10">
    <source>
        <dbReference type="ARBA" id="ARBA00022989"/>
    </source>
</evidence>
<comment type="caution">
    <text evidence="19">The sequence shown here is derived from an EMBL/GenBank/DDBJ whole genome shotgun (WGS) entry which is preliminary data.</text>
</comment>
<dbReference type="EMBL" id="CAACYI010000001">
    <property type="protein sequence ID" value="VFB16373.1"/>
    <property type="molecule type" value="Genomic_DNA"/>
</dbReference>
<evidence type="ECO:0000256" key="12">
    <source>
        <dbReference type="ARBA" id="ARBA00023136"/>
    </source>
</evidence>
<comment type="subcellular location">
    <subcellularLocation>
        <location evidence="2">Membrane</location>
        <topology evidence="2">Multi-pass membrane protein</topology>
    </subcellularLocation>
</comment>
<dbReference type="InterPro" id="IPR004570">
    <property type="entry name" value="Phosphatidylglycerol_P_synth"/>
</dbReference>
<evidence type="ECO:0000256" key="17">
    <source>
        <dbReference type="RuleBase" id="RU003750"/>
    </source>
</evidence>